<keyword evidence="2" id="KW-1185">Reference proteome</keyword>
<accession>A0A182EPE1</accession>
<reference evidence="3" key="1">
    <citation type="submission" date="2016-06" db="UniProtKB">
        <authorList>
            <consortium name="WormBaseParasite"/>
        </authorList>
    </citation>
    <scope>IDENTIFICATION</scope>
</reference>
<gene>
    <name evidence="1" type="ORF">NOO_LOCUS9999</name>
</gene>
<name>A0A182EPE1_ONCOC</name>
<dbReference type="WBParaSite" id="nOo.2.0.1.t09999-RA">
    <property type="protein sequence ID" value="nOo.2.0.1.t09999-RA"/>
    <property type="gene ID" value="nOo.2.0.1.g09999"/>
</dbReference>
<dbReference type="Proteomes" id="UP000271087">
    <property type="component" value="Unassembled WGS sequence"/>
</dbReference>
<dbReference type="AlphaFoldDB" id="A0A182EPE1"/>
<sequence length="115" mass="13012">MVANLPPSFADLLYKGYPSLPVTMLDDNARGYRLEHFPSIMHDEFGFSVPRGHASYFSSQLHTNSCIGYPSATAQEVRYFAYHSKIACECNEKFGAHSDEHTQLHLELTHAYDVN</sequence>
<protein>
    <submittedName>
        <fullName evidence="3">C2H2-type domain-containing protein</fullName>
    </submittedName>
</protein>
<proteinExistence type="predicted"/>
<evidence type="ECO:0000313" key="3">
    <source>
        <dbReference type="WBParaSite" id="nOo.2.0.1.t09999-RA"/>
    </source>
</evidence>
<reference evidence="1 2" key="2">
    <citation type="submission" date="2018-08" db="EMBL/GenBank/DDBJ databases">
        <authorList>
            <person name="Laetsch R D."/>
            <person name="Stevens L."/>
            <person name="Kumar S."/>
            <person name="Blaxter L. M."/>
        </authorList>
    </citation>
    <scope>NUCLEOTIDE SEQUENCE [LARGE SCALE GENOMIC DNA]</scope>
</reference>
<dbReference type="EMBL" id="UYRW01005322">
    <property type="protein sequence ID" value="VDM93712.1"/>
    <property type="molecule type" value="Genomic_DNA"/>
</dbReference>
<organism evidence="3">
    <name type="scientific">Onchocerca ochengi</name>
    <name type="common">Filarial nematode worm</name>
    <dbReference type="NCBI Taxonomy" id="42157"/>
    <lineage>
        <taxon>Eukaryota</taxon>
        <taxon>Metazoa</taxon>
        <taxon>Ecdysozoa</taxon>
        <taxon>Nematoda</taxon>
        <taxon>Chromadorea</taxon>
        <taxon>Rhabditida</taxon>
        <taxon>Spirurina</taxon>
        <taxon>Spiruromorpha</taxon>
        <taxon>Filarioidea</taxon>
        <taxon>Onchocercidae</taxon>
        <taxon>Onchocerca</taxon>
    </lineage>
</organism>
<evidence type="ECO:0000313" key="1">
    <source>
        <dbReference type="EMBL" id="VDM93712.1"/>
    </source>
</evidence>
<evidence type="ECO:0000313" key="2">
    <source>
        <dbReference type="Proteomes" id="UP000271087"/>
    </source>
</evidence>